<accession>A0ACB6ZL75</accession>
<gene>
    <name evidence="1" type="ORF">BDM02DRAFT_3224672</name>
</gene>
<comment type="caution">
    <text evidence="1">The sequence shown here is derived from an EMBL/GenBank/DDBJ whole genome shotgun (WGS) entry which is preliminary data.</text>
</comment>
<reference evidence="1" key="1">
    <citation type="submission" date="2019-10" db="EMBL/GenBank/DDBJ databases">
        <authorList>
            <consortium name="DOE Joint Genome Institute"/>
            <person name="Kuo A."/>
            <person name="Miyauchi S."/>
            <person name="Kiss E."/>
            <person name="Drula E."/>
            <person name="Kohler A."/>
            <person name="Sanchez-Garcia M."/>
            <person name="Andreopoulos B."/>
            <person name="Barry K.W."/>
            <person name="Bonito G."/>
            <person name="Buee M."/>
            <person name="Carver A."/>
            <person name="Chen C."/>
            <person name="Cichocki N."/>
            <person name="Clum A."/>
            <person name="Culley D."/>
            <person name="Crous P.W."/>
            <person name="Fauchery L."/>
            <person name="Girlanda M."/>
            <person name="Hayes R."/>
            <person name="Keri Z."/>
            <person name="Labutti K."/>
            <person name="Lipzen A."/>
            <person name="Lombard V."/>
            <person name="Magnuson J."/>
            <person name="Maillard F."/>
            <person name="Morin E."/>
            <person name="Murat C."/>
            <person name="Nolan M."/>
            <person name="Ohm R."/>
            <person name="Pangilinan J."/>
            <person name="Pereira M."/>
            <person name="Perotto S."/>
            <person name="Peter M."/>
            <person name="Riley R."/>
            <person name="Sitrit Y."/>
            <person name="Stielow B."/>
            <person name="Szollosi G."/>
            <person name="Zifcakova L."/>
            <person name="Stursova M."/>
            <person name="Spatafora J.W."/>
            <person name="Tedersoo L."/>
            <person name="Vaario L.-M."/>
            <person name="Yamada A."/>
            <person name="Yan M."/>
            <person name="Wang P."/>
            <person name="Xu J."/>
            <person name="Bruns T."/>
            <person name="Baldrian P."/>
            <person name="Vilgalys R."/>
            <person name="Henrissat B."/>
            <person name="Grigoriev I.V."/>
            <person name="Hibbett D."/>
            <person name="Nagy L.G."/>
            <person name="Martin F.M."/>
        </authorList>
    </citation>
    <scope>NUCLEOTIDE SEQUENCE</scope>
    <source>
        <strain evidence="1">P2</strain>
    </source>
</reference>
<keyword evidence="2" id="KW-1185">Reference proteome</keyword>
<reference evidence="1" key="2">
    <citation type="journal article" date="2020" name="Nat. Commun.">
        <title>Large-scale genome sequencing of mycorrhizal fungi provides insights into the early evolution of symbiotic traits.</title>
        <authorList>
            <person name="Miyauchi S."/>
            <person name="Kiss E."/>
            <person name="Kuo A."/>
            <person name="Drula E."/>
            <person name="Kohler A."/>
            <person name="Sanchez-Garcia M."/>
            <person name="Morin E."/>
            <person name="Andreopoulos B."/>
            <person name="Barry K.W."/>
            <person name="Bonito G."/>
            <person name="Buee M."/>
            <person name="Carver A."/>
            <person name="Chen C."/>
            <person name="Cichocki N."/>
            <person name="Clum A."/>
            <person name="Culley D."/>
            <person name="Crous P.W."/>
            <person name="Fauchery L."/>
            <person name="Girlanda M."/>
            <person name="Hayes R.D."/>
            <person name="Keri Z."/>
            <person name="LaButti K."/>
            <person name="Lipzen A."/>
            <person name="Lombard V."/>
            <person name="Magnuson J."/>
            <person name="Maillard F."/>
            <person name="Murat C."/>
            <person name="Nolan M."/>
            <person name="Ohm R.A."/>
            <person name="Pangilinan J."/>
            <person name="Pereira M.F."/>
            <person name="Perotto S."/>
            <person name="Peter M."/>
            <person name="Pfister S."/>
            <person name="Riley R."/>
            <person name="Sitrit Y."/>
            <person name="Stielow J.B."/>
            <person name="Szollosi G."/>
            <person name="Zifcakova L."/>
            <person name="Stursova M."/>
            <person name="Spatafora J.W."/>
            <person name="Tedersoo L."/>
            <person name="Vaario L.M."/>
            <person name="Yamada A."/>
            <person name="Yan M."/>
            <person name="Wang P."/>
            <person name="Xu J."/>
            <person name="Bruns T."/>
            <person name="Baldrian P."/>
            <person name="Vilgalys R."/>
            <person name="Dunand C."/>
            <person name="Henrissat B."/>
            <person name="Grigoriev I.V."/>
            <person name="Hibbett D."/>
            <person name="Nagy L.G."/>
            <person name="Martin F.M."/>
        </authorList>
    </citation>
    <scope>NUCLEOTIDE SEQUENCE</scope>
    <source>
        <strain evidence="1">P2</strain>
    </source>
</reference>
<name>A0ACB6ZL75_THEGA</name>
<evidence type="ECO:0000313" key="2">
    <source>
        <dbReference type="Proteomes" id="UP000886501"/>
    </source>
</evidence>
<organism evidence="1 2">
    <name type="scientific">Thelephora ganbajun</name>
    <name type="common">Ganba fungus</name>
    <dbReference type="NCBI Taxonomy" id="370292"/>
    <lineage>
        <taxon>Eukaryota</taxon>
        <taxon>Fungi</taxon>
        <taxon>Dikarya</taxon>
        <taxon>Basidiomycota</taxon>
        <taxon>Agaricomycotina</taxon>
        <taxon>Agaricomycetes</taxon>
        <taxon>Thelephorales</taxon>
        <taxon>Thelephoraceae</taxon>
        <taxon>Thelephora</taxon>
    </lineage>
</organism>
<sequence length="813" mass="88927">MLLSTSSSTSSDGLGTGFLTPLSRSLSTASSFAPTSLKSLELDDDPGACVQSILLAPHGFRVALWIQPRKDLEFLAASTHITELSYSISDIQARIFEIQELRHKSQGSSEASGANTEIDQLLINLDERLDSVSKGVQAVTDTLEPILNQAPVPSGLGVDGEAAVMIRKHVALIGEWEAAKAESQTLRDELREDKWLIVFRTVTEQAGGLMSSLEKGVNRCQDFITQVHLRDDQRRSSIRSDKSPPTLDSYLALLQSYEAKKKHYVPAITKVLSVLDKGAQDRVTKNGECLRRHAESTQRWRNLRERIRRTDDDMEEVQRMLQGEEQTPSESGSALSATTSESKGGKPTKGAEKTKSPFRKLAQKIRGSPKQQPSLPITPTLSRISREPSSEPIRTLRARSSLLFRGKSEEPSTPNRPGHKHTQSLTPEASTPGATDTLRNKPKWNASTRIGPGESLSTPKRPSNGASNQETSPHRRSVSRASMSSSRPWSPITQPSIPSITQSSIFTRPPSRIRSSSRTGHVPPPPARPPSRSHPNTPTTMKMTSPRARPKTPSNIPAPSIQWRSFSDENGRALSPTSSTSFSTFSTSGRETPGNALVPHPRPPSRSMIPIPSLKFSSPSRSASAMSNYSDFDPPYNPFLQDTTLKARLSNQPSYQDARKTPKPTMHTLPPSSFRDGMSPRPSMTHSRPGSRAGAHTPGVDGQNPHVYVPVSSKDPLDLEVARVVNSIPHTLLIERVDPPLRTAPKEGDEVRAQYAVSNPLSRKVITCKLTTLTRPSARGSGQEPTTTKKVMCRVGGGWQDLQVYIQNHQAGA</sequence>
<protein>
    <submittedName>
        <fullName evidence="1">Uncharacterized protein</fullName>
    </submittedName>
</protein>
<evidence type="ECO:0000313" key="1">
    <source>
        <dbReference type="EMBL" id="KAF9650141.1"/>
    </source>
</evidence>
<proteinExistence type="predicted"/>
<dbReference type="Proteomes" id="UP000886501">
    <property type="component" value="Unassembled WGS sequence"/>
</dbReference>
<dbReference type="EMBL" id="MU117988">
    <property type="protein sequence ID" value="KAF9650141.1"/>
    <property type="molecule type" value="Genomic_DNA"/>
</dbReference>